<evidence type="ECO:0000313" key="3">
    <source>
        <dbReference type="Proteomes" id="UP000467322"/>
    </source>
</evidence>
<gene>
    <name evidence="2" type="ORF">GQE99_05220</name>
</gene>
<sequence length="91" mass="10489">MALLRLVVVLFLLCSVVYLAVSWYSRSVRREKLEKEWDEDHPDGGDKTQRQTFITQGMIDYNDSIRPKLLLLIYVAPAIFVGVVLYITNAN</sequence>
<accession>A0A845M7B5</accession>
<comment type="caution">
    <text evidence="2">The sequence shown here is derived from an EMBL/GenBank/DDBJ whole genome shotgun (WGS) entry which is preliminary data.</text>
</comment>
<dbReference type="Proteomes" id="UP000467322">
    <property type="component" value="Unassembled WGS sequence"/>
</dbReference>
<evidence type="ECO:0000256" key="1">
    <source>
        <dbReference type="SAM" id="Phobius"/>
    </source>
</evidence>
<keyword evidence="1" id="KW-0812">Transmembrane</keyword>
<evidence type="ECO:0008006" key="4">
    <source>
        <dbReference type="Google" id="ProtNLM"/>
    </source>
</evidence>
<protein>
    <recommendedName>
        <fullName evidence="4">Cation/multidrug efflux pump</fullName>
    </recommendedName>
</protein>
<reference evidence="2 3" key="1">
    <citation type="submission" date="2019-12" db="EMBL/GenBank/DDBJ databases">
        <title>Maritimibacter sp. nov. sp. isolated from sea sand.</title>
        <authorList>
            <person name="Kim J."/>
            <person name="Jeong S.E."/>
            <person name="Jung H.S."/>
            <person name="Jeon C.O."/>
        </authorList>
    </citation>
    <scope>NUCLEOTIDE SEQUENCE [LARGE SCALE GENOMIC DNA]</scope>
    <source>
        <strain evidence="2 3">DP07</strain>
    </source>
</reference>
<keyword evidence="1" id="KW-0472">Membrane</keyword>
<keyword evidence="1" id="KW-1133">Transmembrane helix</keyword>
<dbReference type="AlphaFoldDB" id="A0A845M7B5"/>
<keyword evidence="3" id="KW-1185">Reference proteome</keyword>
<proteinExistence type="predicted"/>
<feature type="transmembrane region" description="Helical" evidence="1">
    <location>
        <begin position="69"/>
        <end position="88"/>
    </location>
</feature>
<dbReference type="EMBL" id="WTUX01000010">
    <property type="protein sequence ID" value="MZR12414.1"/>
    <property type="molecule type" value="Genomic_DNA"/>
</dbReference>
<dbReference type="RefSeq" id="WP_161350536.1">
    <property type="nucleotide sequence ID" value="NZ_WTUX01000010.1"/>
</dbReference>
<organism evidence="2 3">
    <name type="scientific">Maritimibacter harenae</name>
    <dbReference type="NCBI Taxonomy" id="2606218"/>
    <lineage>
        <taxon>Bacteria</taxon>
        <taxon>Pseudomonadati</taxon>
        <taxon>Pseudomonadota</taxon>
        <taxon>Alphaproteobacteria</taxon>
        <taxon>Rhodobacterales</taxon>
        <taxon>Roseobacteraceae</taxon>
        <taxon>Maritimibacter</taxon>
    </lineage>
</organism>
<feature type="transmembrane region" description="Helical" evidence="1">
    <location>
        <begin position="6"/>
        <end position="25"/>
    </location>
</feature>
<evidence type="ECO:0000313" key="2">
    <source>
        <dbReference type="EMBL" id="MZR12414.1"/>
    </source>
</evidence>
<name>A0A845M7B5_9RHOB</name>